<dbReference type="PANTHER" id="PTHR38468">
    <property type="entry name" value="SLL0939 PROTEIN"/>
    <property type="match status" value="1"/>
</dbReference>
<organism evidence="2 3">
    <name type="scientific">Halovulum marinum</name>
    <dbReference type="NCBI Taxonomy" id="2662447"/>
    <lineage>
        <taxon>Bacteria</taxon>
        <taxon>Pseudomonadati</taxon>
        <taxon>Pseudomonadota</taxon>
        <taxon>Alphaproteobacteria</taxon>
        <taxon>Rhodobacterales</taxon>
        <taxon>Paracoccaceae</taxon>
        <taxon>Halovulum</taxon>
    </lineage>
</organism>
<keyword evidence="3" id="KW-1185">Reference proteome</keyword>
<name>A0A6L5YVL5_9RHOB</name>
<gene>
    <name evidence="2" type="ORF">GE300_01760</name>
</gene>
<dbReference type="Proteomes" id="UP000474957">
    <property type="component" value="Unassembled WGS sequence"/>
</dbReference>
<feature type="transmembrane region" description="Helical" evidence="1">
    <location>
        <begin position="73"/>
        <end position="95"/>
    </location>
</feature>
<dbReference type="AlphaFoldDB" id="A0A6L5YVL5"/>
<evidence type="ECO:0000313" key="2">
    <source>
        <dbReference type="EMBL" id="MSU88341.1"/>
    </source>
</evidence>
<dbReference type="PANTHER" id="PTHR38468:SF1">
    <property type="entry name" value="SLL0939 PROTEIN"/>
    <property type="match status" value="1"/>
</dbReference>
<protein>
    <submittedName>
        <fullName evidence="2">DUF1622 domain-containing protein</fullName>
    </submittedName>
</protein>
<dbReference type="EMBL" id="WIND01000001">
    <property type="protein sequence ID" value="MSU88341.1"/>
    <property type="molecule type" value="Genomic_DNA"/>
</dbReference>
<keyword evidence="1" id="KW-0812">Transmembrane</keyword>
<evidence type="ECO:0000313" key="3">
    <source>
        <dbReference type="Proteomes" id="UP000474957"/>
    </source>
</evidence>
<evidence type="ECO:0000256" key="1">
    <source>
        <dbReference type="SAM" id="Phobius"/>
    </source>
</evidence>
<keyword evidence="1" id="KW-0472">Membrane</keyword>
<keyword evidence="1" id="KW-1133">Transmembrane helix</keyword>
<feature type="transmembrane region" description="Helical" evidence="1">
    <location>
        <begin position="26"/>
        <end position="52"/>
    </location>
</feature>
<proteinExistence type="predicted"/>
<reference evidence="2 3" key="1">
    <citation type="submission" date="2019-10" db="EMBL/GenBank/DDBJ databases">
        <title>Cognatihalovulum marinum gen. nov. sp. nov., a new member of the family Rhodobacteraceae isolated from deep seawater of the Northwest Indian Ocean.</title>
        <authorList>
            <person name="Ruan C."/>
            <person name="Wang J."/>
            <person name="Zheng X."/>
            <person name="Song L."/>
            <person name="Zhu Y."/>
            <person name="Huang Y."/>
            <person name="Lu Z."/>
            <person name="Du W."/>
            <person name="Huang L."/>
            <person name="Dai X."/>
        </authorList>
    </citation>
    <scope>NUCLEOTIDE SEQUENCE [LARGE SCALE GENOMIC DNA]</scope>
    <source>
        <strain evidence="2 3">2CG4</strain>
    </source>
</reference>
<comment type="caution">
    <text evidence="2">The sequence shown here is derived from an EMBL/GenBank/DDBJ whole genome shotgun (WGS) entry which is preliminary data.</text>
</comment>
<sequence length="134" mass="14746">MEDGGDGAQTDILHAELPGMVYLLEWVAAGIDIIAILLMLVGTARFLIGYLRAEFAHAGLSRVHGIGAARMELGRYILAGLELLIVSDIIHTALSLRLEDLLFLGLLVLIRSVISFFLDREIKDIRKELAHDPD</sequence>
<dbReference type="RefSeq" id="WP_154444319.1">
    <property type="nucleotide sequence ID" value="NZ_WIND01000001.1"/>
</dbReference>
<dbReference type="Pfam" id="PF07784">
    <property type="entry name" value="DUF1622"/>
    <property type="match status" value="1"/>
</dbReference>
<dbReference type="InterPro" id="IPR012427">
    <property type="entry name" value="DUF1622"/>
</dbReference>
<accession>A0A6L5YVL5</accession>
<feature type="transmembrane region" description="Helical" evidence="1">
    <location>
        <begin position="101"/>
        <end position="118"/>
    </location>
</feature>